<sequence>MMMEQLSFFSESGHTPGLPSDLLQYTPDFFSESESEIHLAHLIAETPWKQKVVSMYDKQVVTPRLSAWYADPEIYDYTSLRKSSPNFWTPELMLIRNKIEAFTGIKFNSVLLNYYRDANDSVAWHSDNEEALGTHPVIASLSLGQVRGFDIRNKQNHKQKYTVKLENGSLLLMKGNLQQHWDHRIAKSTKKMKERLNLTFRIVH</sequence>
<dbReference type="PANTHER" id="PTHR31212:SF4">
    <property type="entry name" value="ALPHA-KETOGLUTARATE-DEPENDENT DIOXYGENASE ALKB HOMOLOG 3"/>
    <property type="match status" value="1"/>
</dbReference>
<dbReference type="RefSeq" id="WP_234797490.1">
    <property type="nucleotide sequence ID" value="NZ_FONS01000001.1"/>
</dbReference>
<dbReference type="GO" id="GO:0051213">
    <property type="term" value="F:dioxygenase activity"/>
    <property type="evidence" value="ECO:0007669"/>
    <property type="project" value="UniProtKB-KW"/>
</dbReference>
<dbReference type="InterPro" id="IPR027450">
    <property type="entry name" value="AlkB-like"/>
</dbReference>
<dbReference type="STRING" id="34086.SAMN04488084_101214"/>
<keyword evidence="2" id="KW-0560">Oxidoreductase</keyword>
<organism evidence="2 3">
    <name type="scientific">Pedobacter antarcticus</name>
    <dbReference type="NCBI Taxonomy" id="34086"/>
    <lineage>
        <taxon>Bacteria</taxon>
        <taxon>Pseudomonadati</taxon>
        <taxon>Bacteroidota</taxon>
        <taxon>Sphingobacteriia</taxon>
        <taxon>Sphingobacteriales</taxon>
        <taxon>Sphingobacteriaceae</taxon>
        <taxon>Pedobacter</taxon>
    </lineage>
</organism>
<evidence type="ECO:0000259" key="1">
    <source>
        <dbReference type="PROSITE" id="PS51471"/>
    </source>
</evidence>
<dbReference type="EMBL" id="FONS01000001">
    <property type="protein sequence ID" value="SFE43321.1"/>
    <property type="molecule type" value="Genomic_DNA"/>
</dbReference>
<reference evidence="2 3" key="1">
    <citation type="submission" date="2016-10" db="EMBL/GenBank/DDBJ databases">
        <authorList>
            <person name="de Groot N.N."/>
        </authorList>
    </citation>
    <scope>NUCLEOTIDE SEQUENCE [LARGE SCALE GENOMIC DNA]</scope>
    <source>
        <strain evidence="2 3">ATCC 51969</strain>
    </source>
</reference>
<dbReference type="AlphaFoldDB" id="A0A1I2AH58"/>
<name>A0A1I2AH58_9SPHI</name>
<dbReference type="PANTHER" id="PTHR31212">
    <property type="entry name" value="ALPHA-KETOGLUTARATE-DEPENDENT DIOXYGENASE ALKB HOMOLOG 3"/>
    <property type="match status" value="1"/>
</dbReference>
<evidence type="ECO:0000313" key="2">
    <source>
        <dbReference type="EMBL" id="SFE43321.1"/>
    </source>
</evidence>
<dbReference type="Proteomes" id="UP000183129">
    <property type="component" value="Unassembled WGS sequence"/>
</dbReference>
<accession>A0A1I2AH58</accession>
<protein>
    <submittedName>
        <fullName evidence="2">Alkylated DNA repair dioxygenase AlkB</fullName>
    </submittedName>
</protein>
<feature type="domain" description="Fe2OG dioxygenase" evidence="1">
    <location>
        <begin position="106"/>
        <end position="204"/>
    </location>
</feature>
<dbReference type="Pfam" id="PF13532">
    <property type="entry name" value="2OG-FeII_Oxy_2"/>
    <property type="match status" value="1"/>
</dbReference>
<dbReference type="PROSITE" id="PS51471">
    <property type="entry name" value="FE2OG_OXY"/>
    <property type="match status" value="1"/>
</dbReference>
<dbReference type="GO" id="GO:0006307">
    <property type="term" value="P:DNA alkylation repair"/>
    <property type="evidence" value="ECO:0007669"/>
    <property type="project" value="InterPro"/>
</dbReference>
<dbReference type="Gene3D" id="2.60.120.590">
    <property type="entry name" value="Alpha-ketoglutarate-dependent dioxygenase AlkB-like"/>
    <property type="match status" value="1"/>
</dbReference>
<proteinExistence type="predicted"/>
<gene>
    <name evidence="2" type="ORF">SAMN03003324_00455</name>
</gene>
<keyword evidence="2" id="KW-0223">Dioxygenase</keyword>
<dbReference type="InterPro" id="IPR037151">
    <property type="entry name" value="AlkB-like_sf"/>
</dbReference>
<dbReference type="SUPFAM" id="SSF51197">
    <property type="entry name" value="Clavaminate synthase-like"/>
    <property type="match status" value="1"/>
</dbReference>
<evidence type="ECO:0000313" key="3">
    <source>
        <dbReference type="Proteomes" id="UP000183129"/>
    </source>
</evidence>
<dbReference type="InterPro" id="IPR005123">
    <property type="entry name" value="Oxoglu/Fe-dep_dioxygenase_dom"/>
</dbReference>
<dbReference type="InterPro" id="IPR032854">
    <property type="entry name" value="ALKBH3"/>
</dbReference>